<keyword evidence="2" id="KW-1185">Reference proteome</keyword>
<protein>
    <recommendedName>
        <fullName evidence="3">CxC1-like cysteine cluster associated with KDZ transposases domain-containing protein</fullName>
    </recommendedName>
</protein>
<name>A0A0C3DE60_9AGAM</name>
<dbReference type="InterPro" id="IPR040521">
    <property type="entry name" value="KDZ"/>
</dbReference>
<dbReference type="Pfam" id="PF18758">
    <property type="entry name" value="KDZ"/>
    <property type="match status" value="1"/>
</dbReference>
<reference evidence="2" key="2">
    <citation type="submission" date="2015-01" db="EMBL/GenBank/DDBJ databases">
        <title>Evolutionary Origins and Diversification of the Mycorrhizal Mutualists.</title>
        <authorList>
            <consortium name="DOE Joint Genome Institute"/>
            <consortium name="Mycorrhizal Genomics Consortium"/>
            <person name="Kohler A."/>
            <person name="Kuo A."/>
            <person name="Nagy L.G."/>
            <person name="Floudas D."/>
            <person name="Copeland A."/>
            <person name="Barry K.W."/>
            <person name="Cichocki N."/>
            <person name="Veneault-Fourrey C."/>
            <person name="LaButti K."/>
            <person name="Lindquist E.A."/>
            <person name="Lipzen A."/>
            <person name="Lundell T."/>
            <person name="Morin E."/>
            <person name="Murat C."/>
            <person name="Riley R."/>
            <person name="Ohm R."/>
            <person name="Sun H."/>
            <person name="Tunlid A."/>
            <person name="Henrissat B."/>
            <person name="Grigoriev I.V."/>
            <person name="Hibbett D.S."/>
            <person name="Martin F."/>
        </authorList>
    </citation>
    <scope>NUCLEOTIDE SEQUENCE [LARGE SCALE GENOMIC DNA]</scope>
    <source>
        <strain evidence="2">Foug A</strain>
    </source>
</reference>
<dbReference type="AlphaFoldDB" id="A0A0C3DE60"/>
<gene>
    <name evidence="1" type="ORF">SCLCIDRAFT_30952</name>
</gene>
<dbReference type="InParanoid" id="A0A0C3DE60"/>
<organism evidence="1 2">
    <name type="scientific">Scleroderma citrinum Foug A</name>
    <dbReference type="NCBI Taxonomy" id="1036808"/>
    <lineage>
        <taxon>Eukaryota</taxon>
        <taxon>Fungi</taxon>
        <taxon>Dikarya</taxon>
        <taxon>Basidiomycota</taxon>
        <taxon>Agaricomycotina</taxon>
        <taxon>Agaricomycetes</taxon>
        <taxon>Agaricomycetidae</taxon>
        <taxon>Boletales</taxon>
        <taxon>Sclerodermatineae</taxon>
        <taxon>Sclerodermataceae</taxon>
        <taxon>Scleroderma</taxon>
    </lineage>
</organism>
<dbReference type="Proteomes" id="UP000053989">
    <property type="component" value="Unassembled WGS sequence"/>
</dbReference>
<dbReference type="PANTHER" id="PTHR33096">
    <property type="entry name" value="CXC2 DOMAIN-CONTAINING PROTEIN"/>
    <property type="match status" value="1"/>
</dbReference>
<evidence type="ECO:0000313" key="1">
    <source>
        <dbReference type="EMBL" id="KIM54659.1"/>
    </source>
</evidence>
<dbReference type="OrthoDB" id="3251205at2759"/>
<reference evidence="1 2" key="1">
    <citation type="submission" date="2014-04" db="EMBL/GenBank/DDBJ databases">
        <authorList>
            <consortium name="DOE Joint Genome Institute"/>
            <person name="Kuo A."/>
            <person name="Kohler A."/>
            <person name="Nagy L.G."/>
            <person name="Floudas D."/>
            <person name="Copeland A."/>
            <person name="Barry K.W."/>
            <person name="Cichocki N."/>
            <person name="Veneault-Fourrey C."/>
            <person name="LaButti K."/>
            <person name="Lindquist E.A."/>
            <person name="Lipzen A."/>
            <person name="Lundell T."/>
            <person name="Morin E."/>
            <person name="Murat C."/>
            <person name="Sun H."/>
            <person name="Tunlid A."/>
            <person name="Henrissat B."/>
            <person name="Grigoriev I.V."/>
            <person name="Hibbett D.S."/>
            <person name="Martin F."/>
            <person name="Nordberg H.P."/>
            <person name="Cantor M.N."/>
            <person name="Hua S.X."/>
        </authorList>
    </citation>
    <scope>NUCLEOTIDE SEQUENCE [LARGE SCALE GENOMIC DNA]</scope>
    <source>
        <strain evidence="1 2">Foug A</strain>
    </source>
</reference>
<dbReference type="EMBL" id="KN822150">
    <property type="protein sequence ID" value="KIM54659.1"/>
    <property type="molecule type" value="Genomic_DNA"/>
</dbReference>
<dbReference type="PANTHER" id="PTHR33096:SF1">
    <property type="entry name" value="CXC1-LIKE CYSTEINE CLUSTER ASSOCIATED WITH KDZ TRANSPOSASES DOMAIN-CONTAINING PROTEIN"/>
    <property type="match status" value="1"/>
</dbReference>
<sequence>MTVDVFDFYHNRTVLQVPNELANTSLIHIGFLRCSPTVPSIAISFKCLELYHQLRCRQSSFSIQAYVKVLCALHNATYMQMFRDQFSNTFDTYLAILQNICLQVDKELRCDSPDWQLQHNCPACTNKLDGEPALYPALLKAMDGNTSAKRMENAGHADCQVFPSTYMLPLNDVDIFRDDVRLCPGECEGNQVDKVVDCTENWKAANTADEDTICVFEQTGIFLSACRHHIVQTVVEMRQSGELAKYLLVTISKLLDVHGVNQAIRSDIGCSLATTVAASSIPDKASRNNLILVVNAFHGHAHNRKCQLANHLLYLRGFGLEDLETCERIFSSSNVMAPLIHHASHFHYVQYLDLHFDQWDVDRYLELSCFLCNNYKQVIALIAKCSKDLEVYHALHPTQTLDFETWASEELEYLKNVGTEPLQDALAVKYIEALELLHKCRETYEKIKSDNFVLYNSASFTLDSGLSYVTSQATKQEHVAQRSAECKLQNQTNAVEELEATLGIEIEARWMPQSGKYQEVLEYTQRCQFIRIVEDLEGLVVQRLFELLKANLSSTGYKLHKQISKAIVKCSAAIRSALKKYNKLAIKQCPPRPTLQYTDVTLYMSLGNFDLLKHSRHDILAKLWTNSTH</sequence>
<dbReference type="HOGENOM" id="CLU_013084_2_1_1"/>
<evidence type="ECO:0008006" key="3">
    <source>
        <dbReference type="Google" id="ProtNLM"/>
    </source>
</evidence>
<evidence type="ECO:0000313" key="2">
    <source>
        <dbReference type="Proteomes" id="UP000053989"/>
    </source>
</evidence>
<accession>A0A0C3DE60</accession>
<proteinExistence type="predicted"/>